<dbReference type="Proteomes" id="UP000234530">
    <property type="component" value="Chromosome"/>
</dbReference>
<reference evidence="1 2" key="1">
    <citation type="journal article" date="2013" name="Antonie Van Leeuwenhoek">
        <title>Paracoccus zhejiangensis sp. nov., isolated from activated sludge in wastewater-treatment system.</title>
        <authorList>
            <person name="Wu Z.G."/>
            <person name="Zhang D.F."/>
            <person name="Liu Y.L."/>
            <person name="Wang F."/>
            <person name="Jiang X."/>
            <person name="Li C."/>
            <person name="Li S.P."/>
            <person name="Hong Q."/>
            <person name="Li W.J."/>
        </authorList>
    </citation>
    <scope>NUCLEOTIDE SEQUENCE [LARGE SCALE GENOMIC DNA]</scope>
    <source>
        <strain evidence="1 2">J6</strain>
    </source>
</reference>
<evidence type="ECO:0000313" key="1">
    <source>
        <dbReference type="EMBL" id="AUH64997.1"/>
    </source>
</evidence>
<organism evidence="1 2">
    <name type="scientific">Paracoccus zhejiangensis</name>
    <dbReference type="NCBI Taxonomy" id="1077935"/>
    <lineage>
        <taxon>Bacteria</taxon>
        <taxon>Pseudomonadati</taxon>
        <taxon>Pseudomonadota</taxon>
        <taxon>Alphaproteobacteria</taxon>
        <taxon>Rhodobacterales</taxon>
        <taxon>Paracoccaceae</taxon>
        <taxon>Paracoccus</taxon>
    </lineage>
</organism>
<sequence length="95" mass="10327">MRRCLCVGPVVESIMDRPMVGQSEIGRRVIGFGLLAEIIPPRKPALPRMVTTPAMVMIAAEVIDRSGAKAAELKLARRKCTSQPFGSRGCRTYVG</sequence>
<gene>
    <name evidence="1" type="ORF">CX676_13145</name>
</gene>
<name>A0A2H5F0D2_9RHOB</name>
<keyword evidence="2" id="KW-1185">Reference proteome</keyword>
<evidence type="ECO:0000313" key="2">
    <source>
        <dbReference type="Proteomes" id="UP000234530"/>
    </source>
</evidence>
<dbReference type="EMBL" id="CP025430">
    <property type="protein sequence ID" value="AUH64997.1"/>
    <property type="molecule type" value="Genomic_DNA"/>
</dbReference>
<proteinExistence type="predicted"/>
<dbReference type="KEGG" id="pzh:CX676_13145"/>
<accession>A0A2H5F0D2</accession>
<protein>
    <submittedName>
        <fullName evidence="1">Uncharacterized protein</fullName>
    </submittedName>
</protein>
<dbReference type="AlphaFoldDB" id="A0A2H5F0D2"/>